<dbReference type="PROSITE" id="PS50088">
    <property type="entry name" value="ANK_REPEAT"/>
    <property type="match status" value="2"/>
</dbReference>
<sequence length="315" mass="34317">MPTPASGFGSSPLNEPAAPSALRDGWGKATEVRAASVKDVAEKKPMDTRWEAWDVRSLRTYLQSQAATNEARQKQVCALGAFPALTKLLKCYYHKARLVKAATKGDLLELVVDWNVGFLTKEEFRAQAAGLGGVRRRVIDVWTEALAGNAMSIQLYVEQGEDIERKLYVDQGEDIERKAPNNRMRRPLHCAVLGKSDACVRILLEGGADVGARDMDKATALHIAARQGKTVAVELLLQHGADALAKLDDGTKPGDKFDDSVTPETRKYDDAVVPETRKEIKELLTKYIKKAADEAASPDGEGAAHADKKCCCVVS</sequence>
<name>A0A836CCE0_9STRA</name>
<proteinExistence type="predicted"/>
<evidence type="ECO:0000313" key="5">
    <source>
        <dbReference type="EMBL" id="KAG5181210.1"/>
    </source>
</evidence>
<evidence type="ECO:0000256" key="1">
    <source>
        <dbReference type="ARBA" id="ARBA00022737"/>
    </source>
</evidence>
<dbReference type="InterPro" id="IPR036770">
    <property type="entry name" value="Ankyrin_rpt-contain_sf"/>
</dbReference>
<keyword evidence="2 3" id="KW-0040">ANK repeat</keyword>
<dbReference type="InterPro" id="IPR002110">
    <property type="entry name" value="Ankyrin_rpt"/>
</dbReference>
<dbReference type="Pfam" id="PF12796">
    <property type="entry name" value="Ank_2"/>
    <property type="match status" value="1"/>
</dbReference>
<feature type="region of interest" description="Disordered" evidence="4">
    <location>
        <begin position="1"/>
        <end position="25"/>
    </location>
</feature>
<feature type="repeat" description="ANK" evidence="3">
    <location>
        <begin position="216"/>
        <end position="248"/>
    </location>
</feature>
<gene>
    <name evidence="5" type="ORF">JKP88DRAFT_346634</name>
</gene>
<dbReference type="Proteomes" id="UP000664859">
    <property type="component" value="Unassembled WGS sequence"/>
</dbReference>
<dbReference type="EMBL" id="JAFCMP010000334">
    <property type="protein sequence ID" value="KAG5181210.1"/>
    <property type="molecule type" value="Genomic_DNA"/>
</dbReference>
<dbReference type="SMART" id="SM00248">
    <property type="entry name" value="ANK"/>
    <property type="match status" value="2"/>
</dbReference>
<protein>
    <submittedName>
        <fullName evidence="5">Ankyrin repeat-containing domain protein</fullName>
    </submittedName>
</protein>
<organism evidence="5 6">
    <name type="scientific">Tribonema minus</name>
    <dbReference type="NCBI Taxonomy" id="303371"/>
    <lineage>
        <taxon>Eukaryota</taxon>
        <taxon>Sar</taxon>
        <taxon>Stramenopiles</taxon>
        <taxon>Ochrophyta</taxon>
        <taxon>PX clade</taxon>
        <taxon>Xanthophyceae</taxon>
        <taxon>Tribonematales</taxon>
        <taxon>Tribonemataceae</taxon>
        <taxon>Tribonema</taxon>
    </lineage>
</organism>
<dbReference type="GO" id="GO:0085020">
    <property type="term" value="P:protein K6-linked ubiquitination"/>
    <property type="evidence" value="ECO:0007669"/>
    <property type="project" value="TreeGrafter"/>
</dbReference>
<keyword evidence="1" id="KW-0677">Repeat</keyword>
<dbReference type="OrthoDB" id="26525at2759"/>
<keyword evidence="6" id="KW-1185">Reference proteome</keyword>
<dbReference type="PROSITE" id="PS50297">
    <property type="entry name" value="ANK_REP_REGION"/>
    <property type="match status" value="2"/>
</dbReference>
<dbReference type="PANTHER" id="PTHR24171">
    <property type="entry name" value="ANKYRIN REPEAT DOMAIN-CONTAINING PROTEIN 39-RELATED"/>
    <property type="match status" value="1"/>
</dbReference>
<dbReference type="GO" id="GO:0004842">
    <property type="term" value="F:ubiquitin-protein transferase activity"/>
    <property type="evidence" value="ECO:0007669"/>
    <property type="project" value="TreeGrafter"/>
</dbReference>
<feature type="repeat" description="ANK" evidence="3">
    <location>
        <begin position="183"/>
        <end position="215"/>
    </location>
</feature>
<dbReference type="PANTHER" id="PTHR24171:SF8">
    <property type="entry name" value="BRCA1-ASSOCIATED RING DOMAIN PROTEIN 1"/>
    <property type="match status" value="1"/>
</dbReference>
<evidence type="ECO:0000256" key="2">
    <source>
        <dbReference type="ARBA" id="ARBA00023043"/>
    </source>
</evidence>
<comment type="caution">
    <text evidence="5">The sequence shown here is derived from an EMBL/GenBank/DDBJ whole genome shotgun (WGS) entry which is preliminary data.</text>
</comment>
<evidence type="ECO:0000313" key="6">
    <source>
        <dbReference type="Proteomes" id="UP000664859"/>
    </source>
</evidence>
<accession>A0A836CCE0</accession>
<dbReference type="SUPFAM" id="SSF48403">
    <property type="entry name" value="Ankyrin repeat"/>
    <property type="match status" value="1"/>
</dbReference>
<evidence type="ECO:0000256" key="4">
    <source>
        <dbReference type="SAM" id="MobiDB-lite"/>
    </source>
</evidence>
<reference evidence="5" key="1">
    <citation type="submission" date="2021-02" db="EMBL/GenBank/DDBJ databases">
        <title>First Annotated Genome of the Yellow-green Alga Tribonema minus.</title>
        <authorList>
            <person name="Mahan K.M."/>
        </authorList>
    </citation>
    <scope>NUCLEOTIDE SEQUENCE</scope>
    <source>
        <strain evidence="5">UTEX B ZZ1240</strain>
    </source>
</reference>
<evidence type="ECO:0000256" key="3">
    <source>
        <dbReference type="PROSITE-ProRule" id="PRU00023"/>
    </source>
</evidence>
<dbReference type="Gene3D" id="1.25.40.20">
    <property type="entry name" value="Ankyrin repeat-containing domain"/>
    <property type="match status" value="1"/>
</dbReference>
<dbReference type="AlphaFoldDB" id="A0A836CCE0"/>